<dbReference type="Gene3D" id="1.20.1270.60">
    <property type="entry name" value="Arfaptin homology (AH) domain/BAR domain"/>
    <property type="match status" value="1"/>
</dbReference>
<keyword evidence="2" id="KW-1185">Reference proteome</keyword>
<name>A0A1J4K3D6_9EUKA</name>
<gene>
    <name evidence="1" type="ORF">TRFO_28353</name>
</gene>
<dbReference type="SUPFAM" id="SSF103657">
    <property type="entry name" value="BAR/IMD domain-like"/>
    <property type="match status" value="1"/>
</dbReference>
<accession>A0A1J4K3D6</accession>
<dbReference type="Proteomes" id="UP000179807">
    <property type="component" value="Unassembled WGS sequence"/>
</dbReference>
<reference evidence="1" key="1">
    <citation type="submission" date="2016-10" db="EMBL/GenBank/DDBJ databases">
        <authorList>
            <person name="Benchimol M."/>
            <person name="Almeida L.G."/>
            <person name="Vasconcelos A.T."/>
            <person name="Perreira-Neves A."/>
            <person name="Rosa I.A."/>
            <person name="Tasca T."/>
            <person name="Bogo M.R."/>
            <person name="de Souza W."/>
        </authorList>
    </citation>
    <scope>NUCLEOTIDE SEQUENCE [LARGE SCALE GENOMIC DNA]</scope>
    <source>
        <strain evidence="1">K</strain>
    </source>
</reference>
<protein>
    <recommendedName>
        <fullName evidence="3">BAR domain-containing protein</fullName>
    </recommendedName>
</protein>
<evidence type="ECO:0008006" key="3">
    <source>
        <dbReference type="Google" id="ProtNLM"/>
    </source>
</evidence>
<proteinExistence type="predicted"/>
<dbReference type="EMBL" id="MLAK01000801">
    <property type="protein sequence ID" value="OHT04238.1"/>
    <property type="molecule type" value="Genomic_DNA"/>
</dbReference>
<dbReference type="AlphaFoldDB" id="A0A1J4K3D6"/>
<dbReference type="VEuPathDB" id="TrichDB:TRFO_28353"/>
<evidence type="ECO:0000313" key="2">
    <source>
        <dbReference type="Proteomes" id="UP000179807"/>
    </source>
</evidence>
<dbReference type="InterPro" id="IPR027267">
    <property type="entry name" value="AH/BAR_dom_sf"/>
</dbReference>
<dbReference type="RefSeq" id="XP_068357374.1">
    <property type="nucleotide sequence ID" value="XM_068506128.1"/>
</dbReference>
<sequence length="238" mass="27450">MWKKIKQTTSRTVEFVKQKGGNEIEKTNPEYAEAVERYNDIRNHILVFIDNLEKFIDPITKCGPAAADVAKNIERDTANLETASETSKQFLEITTFFSGSLDEKVIKRIREEVLAPLKELDNKFKEYSNMKNEHKSLNLLLLANKEKLAKLQKANKKPEEIQNYQNKVTTKTEQLDQMEAQFIGEINTQWTNRFLSLHKPFVDLSKVLFEFATQVCEVSQNLQQTLGDEVISQEFATA</sequence>
<comment type="caution">
    <text evidence="1">The sequence shown here is derived from an EMBL/GenBank/DDBJ whole genome shotgun (WGS) entry which is preliminary data.</text>
</comment>
<evidence type="ECO:0000313" key="1">
    <source>
        <dbReference type="EMBL" id="OHT04238.1"/>
    </source>
</evidence>
<dbReference type="GeneID" id="94840832"/>
<organism evidence="1 2">
    <name type="scientific">Tritrichomonas foetus</name>
    <dbReference type="NCBI Taxonomy" id="1144522"/>
    <lineage>
        <taxon>Eukaryota</taxon>
        <taxon>Metamonada</taxon>
        <taxon>Parabasalia</taxon>
        <taxon>Tritrichomonadida</taxon>
        <taxon>Tritrichomonadidae</taxon>
        <taxon>Tritrichomonas</taxon>
    </lineage>
</organism>